<gene>
    <name evidence="1" type="ORF">Rai3103_09590</name>
</gene>
<reference evidence="1 2" key="1">
    <citation type="submission" date="2019-10" db="EMBL/GenBank/DDBJ databases">
        <title>Genomic analysis of Raineyella sp. CBA3103.</title>
        <authorList>
            <person name="Roh S.W."/>
        </authorList>
    </citation>
    <scope>NUCLEOTIDE SEQUENCE [LARGE SCALE GENOMIC DNA]</scope>
    <source>
        <strain evidence="1 2">CBA3103</strain>
    </source>
</reference>
<sequence>MGNSPVEFVINCFERNIDLVTRPGFLTAAVGQHRFDFDTRTLLVNNVNDRDAAATLAQAAVDRGEVDRFFFVQDLFPKGLEATGLRARHFGRYLHWSDCCVAALVLPGPDLLCYVDVDLTLAQPFDWISPALEVMRSDPRVAVGNPTWKMLDGRSSARDEADEEGTGHVLGYGFSDQVFLLRRSVFTRRLLPRWLPLWVACPASCRYPAVHRGFFFEQVVDGFMRRHGLLRVTVLGASFQPIPVSTYPARTLCERVRRKRNELVLDGLAALRRTSPKLVSSPCLRVWGLLDPVRVPERIGKSAPRMSEVID</sequence>
<evidence type="ECO:0000313" key="2">
    <source>
        <dbReference type="Proteomes" id="UP000386847"/>
    </source>
</evidence>
<protein>
    <submittedName>
        <fullName evidence="1">Uncharacterized protein</fullName>
    </submittedName>
</protein>
<keyword evidence="2" id="KW-1185">Reference proteome</keyword>
<accession>A0A5Q2FAZ9</accession>
<proteinExistence type="predicted"/>
<name>A0A5Q2FAZ9_9ACTN</name>
<dbReference type="Proteomes" id="UP000386847">
    <property type="component" value="Chromosome"/>
</dbReference>
<dbReference type="RefSeq" id="WP_153572418.1">
    <property type="nucleotide sequence ID" value="NZ_CP045725.1"/>
</dbReference>
<evidence type="ECO:0000313" key="1">
    <source>
        <dbReference type="EMBL" id="QGF23888.1"/>
    </source>
</evidence>
<dbReference type="AlphaFoldDB" id="A0A5Q2FAZ9"/>
<dbReference type="EMBL" id="CP045725">
    <property type="protein sequence ID" value="QGF23888.1"/>
    <property type="molecule type" value="Genomic_DNA"/>
</dbReference>
<organism evidence="1 2">
    <name type="scientific">Raineyella fluvialis</name>
    <dbReference type="NCBI Taxonomy" id="2662261"/>
    <lineage>
        <taxon>Bacteria</taxon>
        <taxon>Bacillati</taxon>
        <taxon>Actinomycetota</taxon>
        <taxon>Actinomycetes</taxon>
        <taxon>Propionibacteriales</taxon>
        <taxon>Propionibacteriaceae</taxon>
        <taxon>Raineyella</taxon>
    </lineage>
</organism>
<dbReference type="KEGG" id="rain:Rai3103_09590"/>